<dbReference type="Gene3D" id="3.40.190.10">
    <property type="entry name" value="Periplasmic binding protein-like II"/>
    <property type="match status" value="1"/>
</dbReference>
<keyword evidence="4" id="KW-1185">Reference proteome</keyword>
<dbReference type="Proteomes" id="UP000622707">
    <property type="component" value="Unassembled WGS sequence"/>
</dbReference>
<dbReference type="Gene3D" id="3.40.190.150">
    <property type="entry name" value="Bordetella uptake gene, domain 1"/>
    <property type="match status" value="1"/>
</dbReference>
<dbReference type="SUPFAM" id="SSF53850">
    <property type="entry name" value="Periplasmic binding protein-like II"/>
    <property type="match status" value="1"/>
</dbReference>
<dbReference type="EMBL" id="JAEQND010000009">
    <property type="protein sequence ID" value="MBL0426766.1"/>
    <property type="molecule type" value="Genomic_DNA"/>
</dbReference>
<proteinExistence type="inferred from homology"/>
<name>A0ABS1JSD7_9BURK</name>
<dbReference type="InterPro" id="IPR006311">
    <property type="entry name" value="TAT_signal"/>
</dbReference>
<comment type="caution">
    <text evidence="3">The sequence shown here is derived from an EMBL/GenBank/DDBJ whole genome shotgun (WGS) entry which is preliminary data.</text>
</comment>
<dbReference type="PROSITE" id="PS51318">
    <property type="entry name" value="TAT"/>
    <property type="match status" value="1"/>
</dbReference>
<gene>
    <name evidence="3" type="ORF">JI746_16760</name>
</gene>
<dbReference type="PIRSF" id="PIRSF017082">
    <property type="entry name" value="YflP"/>
    <property type="match status" value="1"/>
</dbReference>
<dbReference type="Pfam" id="PF03401">
    <property type="entry name" value="TctC"/>
    <property type="match status" value="1"/>
</dbReference>
<dbReference type="InterPro" id="IPR042100">
    <property type="entry name" value="Bug_dom1"/>
</dbReference>
<comment type="similarity">
    <text evidence="1">Belongs to the UPF0065 (bug) family.</text>
</comment>
<evidence type="ECO:0000313" key="3">
    <source>
        <dbReference type="EMBL" id="MBL0426766.1"/>
    </source>
</evidence>
<feature type="signal peptide" evidence="2">
    <location>
        <begin position="1"/>
        <end position="26"/>
    </location>
</feature>
<dbReference type="PANTHER" id="PTHR42928:SF5">
    <property type="entry name" value="BLR1237 PROTEIN"/>
    <property type="match status" value="1"/>
</dbReference>
<dbReference type="InterPro" id="IPR005064">
    <property type="entry name" value="BUG"/>
</dbReference>
<dbReference type="PANTHER" id="PTHR42928">
    <property type="entry name" value="TRICARBOXYLATE-BINDING PROTEIN"/>
    <property type="match status" value="1"/>
</dbReference>
<feature type="chain" id="PRO_5047211233" evidence="2">
    <location>
        <begin position="27"/>
        <end position="325"/>
    </location>
</feature>
<reference evidence="3 4" key="1">
    <citation type="journal article" date="2017" name="Int. J. Syst. Evol. Microbiol.">
        <title>Ramlibacter alkalitolerans sp. nov., alkali-tolerant bacterium isolated from soil of ginseng.</title>
        <authorList>
            <person name="Lee D.H."/>
            <person name="Cha C.J."/>
        </authorList>
    </citation>
    <scope>NUCLEOTIDE SEQUENCE [LARGE SCALE GENOMIC DNA]</scope>
    <source>
        <strain evidence="3 4">KACC 19305</strain>
    </source>
</reference>
<evidence type="ECO:0000313" key="4">
    <source>
        <dbReference type="Proteomes" id="UP000622707"/>
    </source>
</evidence>
<evidence type="ECO:0000256" key="2">
    <source>
        <dbReference type="SAM" id="SignalP"/>
    </source>
</evidence>
<accession>A0ABS1JSD7</accession>
<evidence type="ECO:0000256" key="1">
    <source>
        <dbReference type="ARBA" id="ARBA00006987"/>
    </source>
</evidence>
<protein>
    <submittedName>
        <fullName evidence="3">Tripartite tricarboxylate transporter substrate binding protein</fullName>
    </submittedName>
</protein>
<dbReference type="RefSeq" id="WP_201691089.1">
    <property type="nucleotide sequence ID" value="NZ_JAEQND010000009.1"/>
</dbReference>
<sequence length="325" mass="34248">MNASRITRRTLLAGLAAAGLAPAVRAQGFRPTRPVLIVSPQQAGGSTDAILRPLAEKLADRWGQPVLVENRPGGGSIIATRAVVQAPPDGHTLGLAINSLTINPSLRQDLPYDTLRDLTPITQIGSTTVALVAHPSLGVSSFAEFIALAQSRPEPIPWASLGIGTGGHITGELLRKRAGLRLVHVPFAGSSSAYRELLPGRVQAAFVVLDSAVPHLQAGSLKLLAVADPRRNRQFPDTPSLDESFPGLAYDGIFGIVGPARMAAALVQALYADIAAVLKEPAVHAQLERQSMDVLASTPADFTAAIRREILHWRSAVQESGAQVS</sequence>
<organism evidence="3 4">
    <name type="scientific">Ramlibacter alkalitolerans</name>
    <dbReference type="NCBI Taxonomy" id="2039631"/>
    <lineage>
        <taxon>Bacteria</taxon>
        <taxon>Pseudomonadati</taxon>
        <taxon>Pseudomonadota</taxon>
        <taxon>Betaproteobacteria</taxon>
        <taxon>Burkholderiales</taxon>
        <taxon>Comamonadaceae</taxon>
        <taxon>Ramlibacter</taxon>
    </lineage>
</organism>
<keyword evidence="2" id="KW-0732">Signal</keyword>